<name>X1M2G1_9ZZZZ</name>
<reference evidence="1" key="1">
    <citation type="journal article" date="2014" name="Front. Microbiol.">
        <title>High frequency of phylogenetically diverse reductive dehalogenase-homologous genes in deep subseafloor sedimentary metagenomes.</title>
        <authorList>
            <person name="Kawai M."/>
            <person name="Futagami T."/>
            <person name="Toyoda A."/>
            <person name="Takaki Y."/>
            <person name="Nishi S."/>
            <person name="Hori S."/>
            <person name="Arai W."/>
            <person name="Tsubouchi T."/>
            <person name="Morono Y."/>
            <person name="Uchiyama I."/>
            <person name="Ito T."/>
            <person name="Fujiyama A."/>
            <person name="Inagaki F."/>
            <person name="Takami H."/>
        </authorList>
    </citation>
    <scope>NUCLEOTIDE SEQUENCE</scope>
    <source>
        <strain evidence="1">Expedition CK06-06</strain>
    </source>
</reference>
<feature type="non-terminal residue" evidence="1">
    <location>
        <position position="131"/>
    </location>
</feature>
<protein>
    <submittedName>
        <fullName evidence="1">Uncharacterized protein</fullName>
    </submittedName>
</protein>
<dbReference type="AlphaFoldDB" id="X1M2G1"/>
<evidence type="ECO:0000313" key="1">
    <source>
        <dbReference type="EMBL" id="GAI00564.1"/>
    </source>
</evidence>
<gene>
    <name evidence="1" type="ORF">S03H2_69848</name>
</gene>
<proteinExistence type="predicted"/>
<organism evidence="1">
    <name type="scientific">marine sediment metagenome</name>
    <dbReference type="NCBI Taxonomy" id="412755"/>
    <lineage>
        <taxon>unclassified sequences</taxon>
        <taxon>metagenomes</taxon>
        <taxon>ecological metagenomes</taxon>
    </lineage>
</organism>
<feature type="non-terminal residue" evidence="1">
    <location>
        <position position="1"/>
    </location>
</feature>
<comment type="caution">
    <text evidence="1">The sequence shown here is derived from an EMBL/GenBank/DDBJ whole genome shotgun (WGS) entry which is preliminary data.</text>
</comment>
<dbReference type="EMBL" id="BARU01046253">
    <property type="protein sequence ID" value="GAI00564.1"/>
    <property type="molecule type" value="Genomic_DNA"/>
</dbReference>
<sequence length="131" mass="15137">EQGFINACDINRQGISGVYWYKCLRDKGISKWLEVGAEFDVAQEIGDKLACSHTEFWSNFVMSNKWRIGINGERNYERYGESEFKNRLIGLHIESNVGGMTGIASSFTFGRLYNSSFRFFHFGFLIQPIQR</sequence>
<accession>X1M2G1</accession>